<name>A0ABS4FZY8_9CLOT</name>
<comment type="caution">
    <text evidence="1">The sequence shown here is derived from an EMBL/GenBank/DDBJ whole genome shotgun (WGS) entry which is preliminary data.</text>
</comment>
<evidence type="ECO:0008006" key="3">
    <source>
        <dbReference type="Google" id="ProtNLM"/>
    </source>
</evidence>
<gene>
    <name evidence="1" type="ORF">J2Z34_000328</name>
</gene>
<keyword evidence="2" id="KW-1185">Reference proteome</keyword>
<sequence>MDELINAFYLMWESFPGTARLIRKDRTIIASNSYAKSVGFVTDVRCVSVGSPEIHKGCRVNEMFKTGRYQVVKSVNGRLRYWLPVPGRDDVYVHVTIDPNSIDGMVLFPAPAENK</sequence>
<proteinExistence type="predicted"/>
<evidence type="ECO:0000313" key="1">
    <source>
        <dbReference type="EMBL" id="MBP1917857.1"/>
    </source>
</evidence>
<protein>
    <recommendedName>
        <fullName evidence="3">PAS domain-containing protein</fullName>
    </recommendedName>
</protein>
<dbReference type="Proteomes" id="UP001519271">
    <property type="component" value="Unassembled WGS sequence"/>
</dbReference>
<dbReference type="RefSeq" id="WP_209458109.1">
    <property type="nucleotide sequence ID" value="NZ_JAGGKC010000002.1"/>
</dbReference>
<evidence type="ECO:0000313" key="2">
    <source>
        <dbReference type="Proteomes" id="UP001519271"/>
    </source>
</evidence>
<organism evidence="1 2">
    <name type="scientific">Youngiibacter multivorans</name>
    <dbReference type="NCBI Taxonomy" id="937251"/>
    <lineage>
        <taxon>Bacteria</taxon>
        <taxon>Bacillati</taxon>
        <taxon>Bacillota</taxon>
        <taxon>Clostridia</taxon>
        <taxon>Eubacteriales</taxon>
        <taxon>Clostridiaceae</taxon>
        <taxon>Youngiibacter</taxon>
    </lineage>
</organism>
<reference evidence="1 2" key="1">
    <citation type="submission" date="2021-03" db="EMBL/GenBank/DDBJ databases">
        <title>Genomic Encyclopedia of Type Strains, Phase IV (KMG-IV): sequencing the most valuable type-strain genomes for metagenomic binning, comparative biology and taxonomic classification.</title>
        <authorList>
            <person name="Goeker M."/>
        </authorList>
    </citation>
    <scope>NUCLEOTIDE SEQUENCE [LARGE SCALE GENOMIC DNA]</scope>
    <source>
        <strain evidence="1 2">DSM 6139</strain>
    </source>
</reference>
<dbReference type="EMBL" id="JAGGKC010000002">
    <property type="protein sequence ID" value="MBP1917857.1"/>
    <property type="molecule type" value="Genomic_DNA"/>
</dbReference>
<accession>A0ABS4FZY8</accession>